<gene>
    <name evidence="1" type="ORF">S01H1_83654</name>
</gene>
<accession>X0YE26</accession>
<protein>
    <recommendedName>
        <fullName evidence="2">Metallo-beta-lactamase domain-containing protein</fullName>
    </recommendedName>
</protein>
<name>X0YE26_9ZZZZ</name>
<dbReference type="InterPro" id="IPR036866">
    <property type="entry name" value="RibonucZ/Hydroxyglut_hydro"/>
</dbReference>
<dbReference type="InterPro" id="IPR041712">
    <property type="entry name" value="DHPS-like_MBL-fold"/>
</dbReference>
<feature type="non-terminal residue" evidence="1">
    <location>
        <position position="1"/>
    </location>
</feature>
<sequence length="146" mass="15544">AGAKLIEVKGPLKISANVFSTGELGTWIKEESLIIKTNLGLIIITGCAHPGVVNIVKKAKAIVSSTAKVYMVIGGFHLCGMNGSQIRGIVNDLKKEGVKKVAPCHCSGNLARRIFKKEYGNDYILAGAGKKFELIDAFSATTINKN</sequence>
<dbReference type="PANTHER" id="PTHR13754">
    <property type="entry name" value="METALLO-BETA-LACTAMASE SUPERFAMILY PROTEIN"/>
    <property type="match status" value="1"/>
</dbReference>
<comment type="caution">
    <text evidence="1">The sequence shown here is derived from an EMBL/GenBank/DDBJ whole genome shotgun (WGS) entry which is preliminary data.</text>
</comment>
<dbReference type="Gene3D" id="3.60.15.10">
    <property type="entry name" value="Ribonuclease Z/Hydroxyacylglutathione hydrolase-like"/>
    <property type="match status" value="1"/>
</dbReference>
<dbReference type="SUPFAM" id="SSF56281">
    <property type="entry name" value="Metallo-hydrolase/oxidoreductase"/>
    <property type="match status" value="1"/>
</dbReference>
<evidence type="ECO:0008006" key="2">
    <source>
        <dbReference type="Google" id="ProtNLM"/>
    </source>
</evidence>
<dbReference type="InterPro" id="IPR052926">
    <property type="entry name" value="Metallo-beta-lactamase_dom"/>
</dbReference>
<dbReference type="GO" id="GO:0016740">
    <property type="term" value="F:transferase activity"/>
    <property type="evidence" value="ECO:0007669"/>
    <property type="project" value="TreeGrafter"/>
</dbReference>
<organism evidence="1">
    <name type="scientific">marine sediment metagenome</name>
    <dbReference type="NCBI Taxonomy" id="412755"/>
    <lineage>
        <taxon>unclassified sequences</taxon>
        <taxon>metagenomes</taxon>
        <taxon>ecological metagenomes</taxon>
    </lineage>
</organism>
<evidence type="ECO:0000313" key="1">
    <source>
        <dbReference type="EMBL" id="GAG46948.1"/>
    </source>
</evidence>
<reference evidence="1" key="1">
    <citation type="journal article" date="2014" name="Front. Microbiol.">
        <title>High frequency of phylogenetically diverse reductive dehalogenase-homologous genes in deep subseafloor sedimentary metagenomes.</title>
        <authorList>
            <person name="Kawai M."/>
            <person name="Futagami T."/>
            <person name="Toyoda A."/>
            <person name="Takaki Y."/>
            <person name="Nishi S."/>
            <person name="Hori S."/>
            <person name="Arai W."/>
            <person name="Tsubouchi T."/>
            <person name="Morono Y."/>
            <person name="Uchiyama I."/>
            <person name="Ito T."/>
            <person name="Fujiyama A."/>
            <person name="Inagaki F."/>
            <person name="Takami H."/>
        </authorList>
    </citation>
    <scope>NUCLEOTIDE SEQUENCE</scope>
    <source>
        <strain evidence="1">Expedition CK06-06</strain>
    </source>
</reference>
<dbReference type="PANTHER" id="PTHR13754:SF13">
    <property type="entry name" value="METALLO-BETA-LACTAMASE SUPERFAMILY PROTEIN (AFU_ORTHOLOGUE AFUA_3G07630)"/>
    <property type="match status" value="1"/>
</dbReference>
<dbReference type="AlphaFoldDB" id="X0YE26"/>
<proteinExistence type="predicted"/>
<dbReference type="CDD" id="cd07713">
    <property type="entry name" value="DHPS-like_MBL-fold"/>
    <property type="match status" value="1"/>
</dbReference>
<dbReference type="EMBL" id="BARS01056913">
    <property type="protein sequence ID" value="GAG46948.1"/>
    <property type="molecule type" value="Genomic_DNA"/>
</dbReference>